<dbReference type="RefSeq" id="WP_024914082.1">
    <property type="nucleotide sequence ID" value="NZ_JAJC01000035.1"/>
</dbReference>
<gene>
    <name evidence="10" type="ORF">Z042_02115</name>
</gene>
<dbReference type="OrthoDB" id="9770036at2"/>
<dbReference type="eggNOG" id="COG4591">
    <property type="taxonomic scope" value="Bacteria"/>
</dbReference>
<keyword evidence="6 7" id="KW-0472">Membrane</keyword>
<dbReference type="AlphaFoldDB" id="W0L986"/>
<dbReference type="GO" id="GO:0098797">
    <property type="term" value="C:plasma membrane protein complex"/>
    <property type="evidence" value="ECO:0007669"/>
    <property type="project" value="TreeGrafter"/>
</dbReference>
<evidence type="ECO:0000256" key="7">
    <source>
        <dbReference type="SAM" id="Phobius"/>
    </source>
</evidence>
<dbReference type="EMBL" id="CP007044">
    <property type="protein sequence ID" value="AHG18555.1"/>
    <property type="molecule type" value="Genomic_DNA"/>
</dbReference>
<evidence type="ECO:0000313" key="10">
    <source>
        <dbReference type="EMBL" id="AHG18555.1"/>
    </source>
</evidence>
<evidence type="ECO:0000256" key="6">
    <source>
        <dbReference type="ARBA" id="ARBA00023136"/>
    </source>
</evidence>
<evidence type="ECO:0000313" key="11">
    <source>
        <dbReference type="Proteomes" id="UP000019030"/>
    </source>
</evidence>
<comment type="similarity">
    <text evidence="2">Belongs to the ABC-4 integral membrane protein family. LolC/E subfamily.</text>
</comment>
<evidence type="ECO:0000256" key="2">
    <source>
        <dbReference type="ARBA" id="ARBA00005236"/>
    </source>
</evidence>
<evidence type="ECO:0000259" key="9">
    <source>
        <dbReference type="Pfam" id="PF12704"/>
    </source>
</evidence>
<dbReference type="InterPro" id="IPR051447">
    <property type="entry name" value="Lipoprotein-release_system"/>
</dbReference>
<organism evidence="10 11">
    <name type="scientific">Chania multitudinisentens RB-25</name>
    <dbReference type="NCBI Taxonomy" id="1441930"/>
    <lineage>
        <taxon>Bacteria</taxon>
        <taxon>Pseudomonadati</taxon>
        <taxon>Pseudomonadota</taxon>
        <taxon>Gammaproteobacteria</taxon>
        <taxon>Enterobacterales</taxon>
        <taxon>Yersiniaceae</taxon>
        <taxon>Chania</taxon>
    </lineage>
</organism>
<evidence type="ECO:0000256" key="1">
    <source>
        <dbReference type="ARBA" id="ARBA00004651"/>
    </source>
</evidence>
<protein>
    <submittedName>
        <fullName evidence="10">ABC transporter permease</fullName>
    </submittedName>
</protein>
<feature type="domain" description="MacB-like periplasmic core" evidence="9">
    <location>
        <begin position="19"/>
        <end position="227"/>
    </location>
</feature>
<evidence type="ECO:0000256" key="5">
    <source>
        <dbReference type="ARBA" id="ARBA00022989"/>
    </source>
</evidence>
<feature type="transmembrane region" description="Helical" evidence="7">
    <location>
        <begin position="20"/>
        <end position="43"/>
    </location>
</feature>
<evidence type="ECO:0000256" key="4">
    <source>
        <dbReference type="ARBA" id="ARBA00022692"/>
    </source>
</evidence>
<dbReference type="InterPro" id="IPR025857">
    <property type="entry name" value="MacB_PCD"/>
</dbReference>
<dbReference type="Pfam" id="PF02687">
    <property type="entry name" value="FtsX"/>
    <property type="match status" value="1"/>
</dbReference>
<keyword evidence="5 7" id="KW-1133">Transmembrane helix</keyword>
<keyword evidence="3" id="KW-1003">Cell membrane</keyword>
<feature type="transmembrane region" description="Helical" evidence="7">
    <location>
        <begin position="366"/>
        <end position="390"/>
    </location>
</feature>
<dbReference type="HOGENOM" id="CLU_000604_8_6_6"/>
<keyword evidence="11" id="KW-1185">Reference proteome</keyword>
<evidence type="ECO:0000259" key="8">
    <source>
        <dbReference type="Pfam" id="PF02687"/>
    </source>
</evidence>
<comment type="subcellular location">
    <subcellularLocation>
        <location evidence="1">Cell membrane</location>
        <topology evidence="1">Multi-pass membrane protein</topology>
    </subcellularLocation>
</comment>
<sequence>MRWIKLAWYNILRNRRRALLTISVNAIATMALLVSIGFGLFTYESLEEMAIRENGNVILSMPGYFSTEEDFPLQLGMSDYQALQHRYLSDPDTKSVLPRVDFSGLISNGEKSTIFIGQGVEAREFQIKGPIMLLTHGKTLSGKSDPALAPEVMLAEGLAKNLKVSVGDEITLMSTTVNNTLNAIDFRVVGIFSTGVPELDKRQLYTSLSAAQQLLDSDKVSTLSIFLYEHRETEAKLKQIQIEQTALEATPWINLASFYQKVKNLYNNLFSLLGGIIIVMVFLAISNTMSMSVVERTKEIGTLAALGSFRCEIIRNFVLEGLLLGLVGTFIGTLLALSVSGFLLVVNIEMPPPPGSSMAYPLYVNFSLIGALVTSLILTGICIMAAWLAARKGARKTIVEALNHV</sequence>
<dbReference type="Pfam" id="PF12704">
    <property type="entry name" value="MacB_PCD"/>
    <property type="match status" value="1"/>
</dbReference>
<reference evidence="10 11" key="1">
    <citation type="submission" date="2014-01" db="EMBL/GenBank/DDBJ databases">
        <title>Isolation of Serratia multitudinisentens RB-25 from Ex-Landfill site.</title>
        <authorList>
            <person name="Robson E.H.J."/>
        </authorList>
    </citation>
    <scope>NUCLEOTIDE SEQUENCE [LARGE SCALE GENOMIC DNA]</scope>
    <source>
        <strain evidence="10 11">RB-25</strain>
    </source>
</reference>
<accession>W0L986</accession>
<dbReference type="InterPro" id="IPR003838">
    <property type="entry name" value="ABC3_permease_C"/>
</dbReference>
<dbReference type="GO" id="GO:0044874">
    <property type="term" value="P:lipoprotein localization to outer membrane"/>
    <property type="evidence" value="ECO:0007669"/>
    <property type="project" value="TreeGrafter"/>
</dbReference>
<proteinExistence type="inferred from homology"/>
<dbReference type="PATRIC" id="fig|1441930.4.peg.436"/>
<dbReference type="Proteomes" id="UP000019030">
    <property type="component" value="Chromosome"/>
</dbReference>
<feature type="transmembrane region" description="Helical" evidence="7">
    <location>
        <begin position="265"/>
        <end position="286"/>
    </location>
</feature>
<feature type="domain" description="ABC3 transporter permease C-terminal" evidence="8">
    <location>
        <begin position="273"/>
        <end position="397"/>
    </location>
</feature>
<dbReference type="PANTHER" id="PTHR30489:SF0">
    <property type="entry name" value="LIPOPROTEIN-RELEASING SYSTEM TRANSMEMBRANE PROTEIN LOLE"/>
    <property type="match status" value="1"/>
</dbReference>
<name>W0L986_9GAMM</name>
<dbReference type="KEGG" id="sfo:Z042_02115"/>
<evidence type="ECO:0000256" key="3">
    <source>
        <dbReference type="ARBA" id="ARBA00022475"/>
    </source>
</evidence>
<feature type="transmembrane region" description="Helical" evidence="7">
    <location>
        <begin position="322"/>
        <end position="346"/>
    </location>
</feature>
<dbReference type="STRING" id="1441930.Z042_02115"/>
<reference evidence="10 11" key="2">
    <citation type="submission" date="2015-03" db="EMBL/GenBank/DDBJ databases">
        <authorList>
            <person name="Chan K.-G."/>
        </authorList>
    </citation>
    <scope>NUCLEOTIDE SEQUENCE [LARGE SCALE GENOMIC DNA]</scope>
    <source>
        <strain evidence="10 11">RB-25</strain>
    </source>
</reference>
<dbReference type="PANTHER" id="PTHR30489">
    <property type="entry name" value="LIPOPROTEIN-RELEASING SYSTEM TRANSMEMBRANE PROTEIN LOLE"/>
    <property type="match status" value="1"/>
</dbReference>
<keyword evidence="4 7" id="KW-0812">Transmembrane</keyword>